<keyword evidence="1" id="KW-0175">Coiled coil</keyword>
<evidence type="ECO:0000313" key="4">
    <source>
        <dbReference type="Proteomes" id="UP000481861"/>
    </source>
</evidence>
<feature type="coiled-coil region" evidence="1">
    <location>
        <begin position="470"/>
        <end position="497"/>
    </location>
</feature>
<sequence>MSDTRSALFTELTTEPIFDDGVFLREALDCLDCQNEDEFDAQLAVAARESGIEDPYRFLYPDVHGVSIAFSAVSISTEPRSSMSIHSGETQSTGFTSQPSRRTSRDLSSNPYVDGQRAPPSSARASLSLENYDSVMDRFRPPMRQNHSSATFTGANSGVSSTASSMSKPSQRKHKRPSGLFSMFRRDSGNCPSRSHHGRHLKPQTPKLDCGHSLTKRDIHLHVKEALGSSENLAPNCCGTPLPRAVLERVMTAEQAAIVSIDALRSPVMNSLRDSGYSEDGVSPLDFVHSLDSLPLPTDSFVTAPDSADLNGDMAREDEESLSPALAKEAFKALQSQQKEQFGRVSLFESNQKRALSAYHQWVLRRLALQLKTDKAERPKQHLVELERLEERQIAAEHDLRKAHEQETQNMATALKYMEAYCRDSKSENLDAAHVVTEEDLKKLACQYATQEKLPAKHESAINVLRAKQERGLETKLQKQEAELQQLDADYEKNKRTEDLQYLKDLSRLDATIQARRRRLACRWDLTFEIWRRDWQDQHGTAITGPLPHEAWPEDPDIKGPITPISSLALYTHMLQ</sequence>
<comment type="caution">
    <text evidence="3">The sequence shown here is derived from an EMBL/GenBank/DDBJ whole genome shotgun (WGS) entry which is preliminary data.</text>
</comment>
<proteinExistence type="predicted"/>
<dbReference type="EMBL" id="JAADJZ010000024">
    <property type="protein sequence ID" value="KAF2867292.1"/>
    <property type="molecule type" value="Genomic_DNA"/>
</dbReference>
<evidence type="ECO:0000256" key="2">
    <source>
        <dbReference type="SAM" id="MobiDB-lite"/>
    </source>
</evidence>
<reference evidence="3 4" key="1">
    <citation type="submission" date="2020-01" db="EMBL/GenBank/DDBJ databases">
        <authorList>
            <consortium name="DOE Joint Genome Institute"/>
            <person name="Haridas S."/>
            <person name="Albert R."/>
            <person name="Binder M."/>
            <person name="Bloem J."/>
            <person name="Labutti K."/>
            <person name="Salamov A."/>
            <person name="Andreopoulos B."/>
            <person name="Baker S.E."/>
            <person name="Barry K."/>
            <person name="Bills G."/>
            <person name="Bluhm B.H."/>
            <person name="Cannon C."/>
            <person name="Castanera R."/>
            <person name="Culley D.E."/>
            <person name="Daum C."/>
            <person name="Ezra D."/>
            <person name="Gonzalez J.B."/>
            <person name="Henrissat B."/>
            <person name="Kuo A."/>
            <person name="Liang C."/>
            <person name="Lipzen A."/>
            <person name="Lutzoni F."/>
            <person name="Magnuson J."/>
            <person name="Mondo S."/>
            <person name="Nolan M."/>
            <person name="Ohm R."/>
            <person name="Pangilinan J."/>
            <person name="Park H.-J.H."/>
            <person name="Ramirez L."/>
            <person name="Alfaro M."/>
            <person name="Sun H."/>
            <person name="Tritt A."/>
            <person name="Yoshinaga Y."/>
            <person name="Zwiers L.-H.L."/>
            <person name="Turgeon B.G."/>
            <person name="Goodwin S.B."/>
            <person name="Spatafora J.W."/>
            <person name="Crous P.W."/>
            <person name="Grigoriev I.V."/>
        </authorList>
    </citation>
    <scope>NUCLEOTIDE SEQUENCE [LARGE SCALE GENOMIC DNA]</scope>
    <source>
        <strain evidence="3 4">CBS 611.86</strain>
    </source>
</reference>
<dbReference type="OrthoDB" id="9977870at2759"/>
<feature type="compositionally biased region" description="Low complexity" evidence="2">
    <location>
        <begin position="117"/>
        <end position="129"/>
    </location>
</feature>
<evidence type="ECO:0000256" key="1">
    <source>
        <dbReference type="SAM" id="Coils"/>
    </source>
</evidence>
<dbReference type="Proteomes" id="UP000481861">
    <property type="component" value="Unassembled WGS sequence"/>
</dbReference>
<name>A0A7C8I3M8_9PLEO</name>
<gene>
    <name evidence="3" type="ORF">BDV95DRAFT_611140</name>
</gene>
<dbReference type="AlphaFoldDB" id="A0A7C8I3M8"/>
<feature type="region of interest" description="Disordered" evidence="2">
    <location>
        <begin position="81"/>
        <end position="210"/>
    </location>
</feature>
<protein>
    <submittedName>
        <fullName evidence="3">Uncharacterized protein</fullName>
    </submittedName>
</protein>
<organism evidence="3 4">
    <name type="scientific">Massariosphaeria phaeospora</name>
    <dbReference type="NCBI Taxonomy" id="100035"/>
    <lineage>
        <taxon>Eukaryota</taxon>
        <taxon>Fungi</taxon>
        <taxon>Dikarya</taxon>
        <taxon>Ascomycota</taxon>
        <taxon>Pezizomycotina</taxon>
        <taxon>Dothideomycetes</taxon>
        <taxon>Pleosporomycetidae</taxon>
        <taxon>Pleosporales</taxon>
        <taxon>Pleosporales incertae sedis</taxon>
        <taxon>Massariosphaeria</taxon>
    </lineage>
</organism>
<feature type="compositionally biased region" description="Polar residues" evidence="2">
    <location>
        <begin position="81"/>
        <end position="111"/>
    </location>
</feature>
<keyword evidence="4" id="KW-1185">Reference proteome</keyword>
<feature type="compositionally biased region" description="Polar residues" evidence="2">
    <location>
        <begin position="145"/>
        <end position="169"/>
    </location>
</feature>
<evidence type="ECO:0000313" key="3">
    <source>
        <dbReference type="EMBL" id="KAF2867292.1"/>
    </source>
</evidence>
<accession>A0A7C8I3M8</accession>